<dbReference type="Gene3D" id="1.10.150.240">
    <property type="entry name" value="Putative phosphatase, domain 2"/>
    <property type="match status" value="1"/>
</dbReference>
<dbReference type="InterPro" id="IPR036412">
    <property type="entry name" value="HAD-like_sf"/>
</dbReference>
<gene>
    <name evidence="1" type="ORF">SAMN05660282_01263</name>
</gene>
<sequence>MKGSRTVAMSTPYQPAAIFWDMDGTMVDSEPLWGIATYELSEKLGRRLSEKERDKTVGGSFPNTLEICARHAGIDPATLDADAIAEEFFARVAEIFHGNLHPRPGVRQLLTELAADQIPMFVTTNTIRSLADPAIEAVGEHFFCGSVTGDDVTCSKPNPEMYLKAAELAGAKPGDCLVFEDSVAGQTAAVKAGCRVISLPENQARDQVPGTTYLGDLRGDGSIEFEGVSAADVYTWFRQA</sequence>
<dbReference type="InterPro" id="IPR006439">
    <property type="entry name" value="HAD-SF_hydro_IA"/>
</dbReference>
<accession>A0A1I2SUQ6</accession>
<dbReference type="SUPFAM" id="SSF56784">
    <property type="entry name" value="HAD-like"/>
    <property type="match status" value="1"/>
</dbReference>
<dbReference type="InterPro" id="IPR023214">
    <property type="entry name" value="HAD_sf"/>
</dbReference>
<dbReference type="SFLD" id="SFLDS00003">
    <property type="entry name" value="Haloacid_Dehalogenase"/>
    <property type="match status" value="1"/>
</dbReference>
<protein>
    <submittedName>
        <fullName evidence="1">Haloacid dehalogenase superfamily, subfamily IA, variant 3 with third motif having DD or ED</fullName>
    </submittedName>
</protein>
<dbReference type="AlphaFoldDB" id="A0A1I2SUQ6"/>
<dbReference type="NCBIfam" id="TIGR01509">
    <property type="entry name" value="HAD-SF-IA-v3"/>
    <property type="match status" value="1"/>
</dbReference>
<proteinExistence type="predicted"/>
<organism evidence="1 2">
    <name type="scientific">Corynebacterium spheniscorum</name>
    <dbReference type="NCBI Taxonomy" id="185761"/>
    <lineage>
        <taxon>Bacteria</taxon>
        <taxon>Bacillati</taxon>
        <taxon>Actinomycetota</taxon>
        <taxon>Actinomycetes</taxon>
        <taxon>Mycobacteriales</taxon>
        <taxon>Corynebacteriaceae</taxon>
        <taxon>Corynebacterium</taxon>
    </lineage>
</organism>
<dbReference type="Pfam" id="PF00702">
    <property type="entry name" value="Hydrolase"/>
    <property type="match status" value="1"/>
</dbReference>
<name>A0A1I2SUQ6_9CORY</name>
<dbReference type="CDD" id="cd07505">
    <property type="entry name" value="HAD_BPGM-like"/>
    <property type="match status" value="1"/>
</dbReference>
<dbReference type="InterPro" id="IPR023198">
    <property type="entry name" value="PGP-like_dom2"/>
</dbReference>
<dbReference type="STRING" id="185761.SAMN05660282_01263"/>
<dbReference type="SFLD" id="SFLDG01129">
    <property type="entry name" value="C1.5:_HAD__Beta-PGM__Phosphata"/>
    <property type="match status" value="1"/>
</dbReference>
<dbReference type="EMBL" id="FOPJ01000006">
    <property type="protein sequence ID" value="SFG56615.1"/>
    <property type="molecule type" value="Genomic_DNA"/>
</dbReference>
<dbReference type="Gene3D" id="3.40.50.1000">
    <property type="entry name" value="HAD superfamily/HAD-like"/>
    <property type="match status" value="1"/>
</dbReference>
<dbReference type="PANTHER" id="PTHR18901">
    <property type="entry name" value="2-DEOXYGLUCOSE-6-PHOSPHATE PHOSPHATASE 2"/>
    <property type="match status" value="1"/>
</dbReference>
<reference evidence="1 2" key="1">
    <citation type="submission" date="2016-10" db="EMBL/GenBank/DDBJ databases">
        <authorList>
            <person name="de Groot N.N."/>
        </authorList>
    </citation>
    <scope>NUCLEOTIDE SEQUENCE [LARGE SCALE GENOMIC DNA]</scope>
    <source>
        <strain>J11</strain>
        <strain evidence="2">PG 39</strain>
    </source>
</reference>
<keyword evidence="2" id="KW-1185">Reference proteome</keyword>
<dbReference type="PANTHER" id="PTHR18901:SF38">
    <property type="entry name" value="PSEUDOURIDINE-5'-PHOSPHATASE"/>
    <property type="match status" value="1"/>
</dbReference>
<evidence type="ECO:0000313" key="1">
    <source>
        <dbReference type="EMBL" id="SFG56615.1"/>
    </source>
</evidence>
<evidence type="ECO:0000313" key="2">
    <source>
        <dbReference type="Proteomes" id="UP000199065"/>
    </source>
</evidence>
<dbReference type="Proteomes" id="UP000199065">
    <property type="component" value="Unassembled WGS sequence"/>
</dbReference>